<proteinExistence type="predicted"/>
<gene>
    <name evidence="1" type="ORF">pesp024</name>
</gene>
<dbReference type="PIRSF" id="PIRSF025479">
    <property type="entry name" value="UCP025479"/>
    <property type="match status" value="1"/>
</dbReference>
<accession>A0A068LRC6</accession>
<dbReference type="Proteomes" id="UP000203240">
    <property type="component" value="Segment"/>
</dbReference>
<dbReference type="OrthoDB" id="19079at10239"/>
<sequence length="175" mass="20340">MSTIRNKRLLRTLEQANFRQVPVNDLKKVARAIDILQQTNARLCKVIKTLRLYYERKYKLKLANLQCSVETKRRRIAELQEKLSPAYLFVVRKDNCIHLHEHFAQVNAALLSNASTRVLLCRISQTSHMERALCVAVAKSKFGDNVVTRDDDTVVFLRTADADEYERDVRVMFSE</sequence>
<dbReference type="GeneID" id="20003938"/>
<protein>
    <submittedName>
        <fullName evidence="1">Uncharacterized protein</fullName>
    </submittedName>
</protein>
<dbReference type="EMBL" id="KM009991">
    <property type="protein sequence ID" value="AIE47755.1"/>
    <property type="molecule type" value="Genomic_DNA"/>
</dbReference>
<dbReference type="RefSeq" id="YP_009049850.1">
    <property type="nucleotide sequence ID" value="NC_024625.1"/>
</dbReference>
<name>A0A068LRC6_9ABAC</name>
<keyword evidence="2" id="KW-1185">Reference proteome</keyword>
<evidence type="ECO:0000313" key="2">
    <source>
        <dbReference type="Proteomes" id="UP000203240"/>
    </source>
</evidence>
<organism evidence="1 2">
    <name type="scientific">Peridroma alphabaculovirus</name>
    <dbReference type="NCBI Taxonomy" id="1346829"/>
    <lineage>
        <taxon>Viruses</taxon>
        <taxon>Viruses incertae sedis</taxon>
        <taxon>Naldaviricetes</taxon>
        <taxon>Lefavirales</taxon>
        <taxon>Baculoviridae</taxon>
        <taxon>Alphabaculovirus</taxon>
    </lineage>
</organism>
<dbReference type="InterPro" id="IPR016829">
    <property type="entry name" value="SfNPV_sf27"/>
</dbReference>
<evidence type="ECO:0000313" key="1">
    <source>
        <dbReference type="EMBL" id="AIE47755.1"/>
    </source>
</evidence>
<reference evidence="1 2" key="1">
    <citation type="journal article" date="2015" name="Genome Announc.">
        <title>A Distinct Group II Alphabaculovirus Isolated from a Peridroma Species.</title>
        <authorList>
            <person name="Rohrmann G.F."/>
            <person name="Erlandson M.A."/>
            <person name="Theilmann D.A."/>
        </authorList>
    </citation>
    <scope>NUCLEOTIDE SEQUENCE [LARGE SCALE GENOMIC DNA]</scope>
    <source>
        <strain evidence="1">GR_167</strain>
    </source>
</reference>